<dbReference type="Proteomes" id="UP000722791">
    <property type="component" value="Unassembled WGS sequence"/>
</dbReference>
<dbReference type="GO" id="GO:0007052">
    <property type="term" value="P:mitotic spindle organization"/>
    <property type="evidence" value="ECO:0007669"/>
    <property type="project" value="TreeGrafter"/>
</dbReference>
<dbReference type="InterPro" id="IPR027640">
    <property type="entry name" value="Kinesin-like_fam"/>
</dbReference>
<feature type="coiled-coil region" evidence="8">
    <location>
        <begin position="1293"/>
        <end position="1320"/>
    </location>
</feature>
<feature type="region of interest" description="Disordered" evidence="9">
    <location>
        <begin position="1541"/>
        <end position="1601"/>
    </location>
</feature>
<keyword evidence="5 8" id="KW-0175">Coiled coil</keyword>
<evidence type="ECO:0000256" key="1">
    <source>
        <dbReference type="ARBA" id="ARBA00004496"/>
    </source>
</evidence>
<evidence type="ECO:0000256" key="9">
    <source>
        <dbReference type="SAM" id="MobiDB-lite"/>
    </source>
</evidence>
<feature type="region of interest" description="Disordered" evidence="9">
    <location>
        <begin position="989"/>
        <end position="1011"/>
    </location>
</feature>
<comment type="subcellular location">
    <subcellularLocation>
        <location evidence="1">Cytoplasm</location>
    </subcellularLocation>
</comment>
<dbReference type="GO" id="GO:0051231">
    <property type="term" value="P:spindle elongation"/>
    <property type="evidence" value="ECO:0007669"/>
    <property type="project" value="TreeGrafter"/>
</dbReference>
<evidence type="ECO:0000259" key="10">
    <source>
        <dbReference type="PROSITE" id="PS50067"/>
    </source>
</evidence>
<dbReference type="GO" id="GO:0005875">
    <property type="term" value="C:microtubule associated complex"/>
    <property type="evidence" value="ECO:0007669"/>
    <property type="project" value="TreeGrafter"/>
</dbReference>
<dbReference type="PROSITE" id="PS00411">
    <property type="entry name" value="KINESIN_MOTOR_1"/>
    <property type="match status" value="1"/>
</dbReference>
<gene>
    <name evidence="11" type="ORF">Vretimale_7244</name>
</gene>
<evidence type="ECO:0000313" key="11">
    <source>
        <dbReference type="EMBL" id="GIM02372.1"/>
    </source>
</evidence>
<feature type="region of interest" description="Disordered" evidence="9">
    <location>
        <begin position="750"/>
        <end position="847"/>
    </location>
</feature>
<dbReference type="SMART" id="SM00129">
    <property type="entry name" value="KISc"/>
    <property type="match status" value="1"/>
</dbReference>
<evidence type="ECO:0000256" key="2">
    <source>
        <dbReference type="ARBA" id="ARBA00022490"/>
    </source>
</evidence>
<organism evidence="11 12">
    <name type="scientific">Volvox reticuliferus</name>
    <dbReference type="NCBI Taxonomy" id="1737510"/>
    <lineage>
        <taxon>Eukaryota</taxon>
        <taxon>Viridiplantae</taxon>
        <taxon>Chlorophyta</taxon>
        <taxon>core chlorophytes</taxon>
        <taxon>Chlorophyceae</taxon>
        <taxon>CS clade</taxon>
        <taxon>Chlamydomonadales</taxon>
        <taxon>Volvocaceae</taxon>
        <taxon>Volvox</taxon>
    </lineage>
</organism>
<evidence type="ECO:0000256" key="4">
    <source>
        <dbReference type="ARBA" id="ARBA00022840"/>
    </source>
</evidence>
<feature type="region of interest" description="Disordered" evidence="9">
    <location>
        <begin position="1"/>
        <end position="25"/>
    </location>
</feature>
<reference evidence="11" key="1">
    <citation type="journal article" date="2021" name="Proc. Natl. Acad. Sci. U.S.A.">
        <title>Three genomes in the algal genus Volvox reveal the fate of a haploid sex-determining region after a transition to homothallism.</title>
        <authorList>
            <person name="Yamamoto K."/>
            <person name="Hamaji T."/>
            <person name="Kawai-Toyooka H."/>
            <person name="Matsuzaki R."/>
            <person name="Takahashi F."/>
            <person name="Nishimura Y."/>
            <person name="Kawachi M."/>
            <person name="Noguchi H."/>
            <person name="Minakuchi Y."/>
            <person name="Umen J.G."/>
            <person name="Toyoda A."/>
            <person name="Nozaki H."/>
        </authorList>
    </citation>
    <scope>NUCLEOTIDE SEQUENCE</scope>
    <source>
        <strain evidence="11">NIES-3785</strain>
    </source>
</reference>
<keyword evidence="2" id="KW-0963">Cytoplasm</keyword>
<dbReference type="PANTHER" id="PTHR47969">
    <property type="entry name" value="CHROMOSOME-ASSOCIATED KINESIN KIF4A-RELATED"/>
    <property type="match status" value="1"/>
</dbReference>
<dbReference type="InterPro" id="IPR019821">
    <property type="entry name" value="Kinesin_motor_CS"/>
</dbReference>
<feature type="region of interest" description="Disordered" evidence="9">
    <location>
        <begin position="1449"/>
        <end position="1518"/>
    </location>
</feature>
<keyword evidence="3 7" id="KW-0547">Nucleotide-binding</keyword>
<feature type="domain" description="Kinesin motor" evidence="10">
    <location>
        <begin position="59"/>
        <end position="395"/>
    </location>
</feature>
<feature type="region of interest" description="Disordered" evidence="9">
    <location>
        <begin position="539"/>
        <end position="558"/>
    </location>
</feature>
<sequence length="1724" mass="177619">MNSRIPGRPISTPSPLVGSSLDEGAFSERGLLERNSGSVMLRSSMPTPPKSKHEGEIEKVKVYARIRPALRDDETPGALVWSEDDGQLTIFRPEAPVPQSDFVFDKVLGPGASQADVYAAAVSDVVADVLRGYNGTILAYGQTGAGKTYTLGNTAPDAIGMIPRAAAELFSAAARDALHMYRITMSYIQIYMEMIQDLLNPAADNLPIREDAGGVFVAGACEVQVTSLEECLHYLELGEQNRVFAFTHLNAHSSRSHAVVMLTAVKSRKYLNNEERAQAEAPDQDGVVTQRVTVGKLYMVDLAGSERLKKSKSVGLRATEARSINLSLTMLGMCISARAQDSPHVPFRDSKLTRLLQESLGGNAKTSLILCLSDVRQHADESLQSLQFGARASRVCNKPVVNERLQMRQLTAELLAALEEGNERTNGLEQALSQTKEERDALQAALARERARTAAIVDALRAEAQAKDEQAAAKLAEQAELLSEHVQQLGQVQQQQGQLELEVAKLRAEQHVREEFHRKEVAELQQRLAELHAAAAAERRAMEAEARSQHARLTAAAQQQTAALSSQLAQERAAAREHAASIHLALTRLQRALGELVSMPPSVEDGGGGSSGGGNASGSHARSYAEAPASENGEGSSGGRMPHRPAWVRAGLAAAAAAAASRLGSRVSTGSGCGDGVGFSSSGGSGRAVQMIQAALGLTGSSSDGEGFGEVNPPTASRVGGGPDGSNTTGPTAAAIAVLVGAGGGDFNANDGDRRLRHSQSMGAGYTISGSLRDQRPGEYGESGFGGMNGASTTNARSQGGRRATASGGPLPLPVPTPRSTQQQQQHHQPQQPASVGSAGWASSPSIGLHSSEIADIDAALAAAQQDLMEDFRAVTAMSESGFRIGRGSTQSSRSMNDHVHNVCHVRGSQPASSAAATPVPTPDGCGHARHSSPHRNRSSAGGSAGVNSSGSYAAEYAAAVANGMSSPGRQNWSYSQLHIGGGSVAANGTAAKLPRPHGHNGSTADSASALGGGLRNEASCGSVGGGGGVLFPLNDGCDSVHRAGGTGRAAIGAAGHSMPTPFMNEGGRQAAIAASPPSTSRYISPAGGGGGGGDGAADADIAMRQCSGIINVNPAFDVGDSEGLKSEDMLATMSAAAAAAPSRERRSSDAADGGGGGLLAPSLPPLPIFAGIQVQLDALMDIAAVLKRVKNGLEARVVAQACELARMHEEQQQTKSDLQASRTALDVAESQLAVTTQELDAIQMVLKETVGELGRTRRELSERSGDLDDARRKLDDMAGLYDSALMRLGETRGRLDEALVQLEDRCQEMERLGSELEMTKADLASERSALARVRAAAARSVAMTTRALAARHELQRQVRAANTIKAAYKRYKLAQLRVQVATKHQALRDAEMYRREREALQAARAGQALVQESVGVIRDAVGSILAAFVGRRYQLEARKSLQDRMERMLSQGGGGSGNSKIGASSSSKLPIAGLPPTAGRPLSLGGASSTGGAAGPGVGSRSVGGGIPPPLTPVGGRRQMSSPLGLTMMLSAVTLPPLTPASASTTGSTGRPAASADGGVGYSGRLRTHGFPPPPLQLPDDTATSASWGTPRKAPEGSIGGASVVHSSGDGAAGTGAGAAINVPSPGVKAISSGNGGSSGRAVLNAPRATFSAPAHSSRGRAAGTPAAITVAGVHDCDSVVPPANGDPCSSSSSCSGAVAVGGDSIHAEVMSKPAVAAVASAE</sequence>
<dbReference type="PROSITE" id="PS50067">
    <property type="entry name" value="KINESIN_MOTOR_2"/>
    <property type="match status" value="1"/>
</dbReference>
<dbReference type="GO" id="GO:0005524">
    <property type="term" value="F:ATP binding"/>
    <property type="evidence" value="ECO:0007669"/>
    <property type="project" value="UniProtKB-UniRule"/>
</dbReference>
<keyword evidence="6 7" id="KW-0505">Motor protein</keyword>
<dbReference type="InterPro" id="IPR001752">
    <property type="entry name" value="Kinesin_motor_dom"/>
</dbReference>
<feature type="region of interest" description="Disordered" evidence="9">
    <location>
        <begin position="700"/>
        <end position="731"/>
    </location>
</feature>
<comment type="similarity">
    <text evidence="7">Belongs to the TRAFAC class myosin-kinesin ATPase superfamily. Kinesin family.</text>
</comment>
<dbReference type="GO" id="GO:0003777">
    <property type="term" value="F:microtubule motor activity"/>
    <property type="evidence" value="ECO:0007669"/>
    <property type="project" value="InterPro"/>
</dbReference>
<feature type="binding site" evidence="7">
    <location>
        <begin position="141"/>
        <end position="148"/>
    </location>
    <ligand>
        <name>ATP</name>
        <dbReference type="ChEBI" id="CHEBI:30616"/>
    </ligand>
</feature>
<evidence type="ECO:0000256" key="8">
    <source>
        <dbReference type="SAM" id="Coils"/>
    </source>
</evidence>
<evidence type="ECO:0000256" key="3">
    <source>
        <dbReference type="ARBA" id="ARBA00022741"/>
    </source>
</evidence>
<dbReference type="EMBL" id="BNCQ01000011">
    <property type="protein sequence ID" value="GIM02372.1"/>
    <property type="molecule type" value="Genomic_DNA"/>
</dbReference>
<keyword evidence="4 7" id="KW-0067">ATP-binding</keyword>
<name>A0A8J4LMG9_9CHLO</name>
<evidence type="ECO:0000313" key="12">
    <source>
        <dbReference type="Proteomes" id="UP000722791"/>
    </source>
</evidence>
<feature type="region of interest" description="Disordered" evidence="9">
    <location>
        <begin position="598"/>
        <end position="644"/>
    </location>
</feature>
<evidence type="ECO:0000256" key="7">
    <source>
        <dbReference type="PROSITE-ProRule" id="PRU00283"/>
    </source>
</evidence>
<comment type="caution">
    <text evidence="11">The sequence shown here is derived from an EMBL/GenBank/DDBJ whole genome shotgun (WGS) entry which is preliminary data.</text>
</comment>
<dbReference type="GO" id="GO:0007018">
    <property type="term" value="P:microtubule-based movement"/>
    <property type="evidence" value="ECO:0007669"/>
    <property type="project" value="InterPro"/>
</dbReference>
<feature type="compositionally biased region" description="Low complexity" evidence="9">
    <location>
        <begin position="1541"/>
        <end position="1557"/>
    </location>
</feature>
<dbReference type="SUPFAM" id="SSF52540">
    <property type="entry name" value="P-loop containing nucleoside triphosphate hydrolases"/>
    <property type="match status" value="1"/>
</dbReference>
<proteinExistence type="inferred from homology"/>
<dbReference type="Gene3D" id="3.40.850.10">
    <property type="entry name" value="Kinesin motor domain"/>
    <property type="match status" value="1"/>
</dbReference>
<protein>
    <recommendedName>
        <fullName evidence="10">Kinesin motor domain-containing protein</fullName>
    </recommendedName>
</protein>
<feature type="region of interest" description="Disordered" evidence="9">
    <location>
        <begin position="908"/>
        <end position="947"/>
    </location>
</feature>
<dbReference type="PRINTS" id="PR00380">
    <property type="entry name" value="KINESINHEAVY"/>
</dbReference>
<feature type="compositionally biased region" description="Basic residues" evidence="9">
    <location>
        <begin position="928"/>
        <end position="938"/>
    </location>
</feature>
<dbReference type="PANTHER" id="PTHR47969:SF15">
    <property type="entry name" value="CHROMOSOME-ASSOCIATED KINESIN KIF4A-RELATED"/>
    <property type="match status" value="1"/>
</dbReference>
<feature type="compositionally biased region" description="Gly residues" evidence="9">
    <location>
        <begin position="1489"/>
        <end position="1507"/>
    </location>
</feature>
<dbReference type="GO" id="GO:0008017">
    <property type="term" value="F:microtubule binding"/>
    <property type="evidence" value="ECO:0007669"/>
    <property type="project" value="InterPro"/>
</dbReference>
<accession>A0A8J4LMG9</accession>
<evidence type="ECO:0000256" key="6">
    <source>
        <dbReference type="ARBA" id="ARBA00023175"/>
    </source>
</evidence>
<feature type="compositionally biased region" description="Low complexity" evidence="9">
    <location>
        <begin position="822"/>
        <end position="833"/>
    </location>
</feature>
<feature type="region of interest" description="Disordered" evidence="9">
    <location>
        <begin position="1136"/>
        <end position="1157"/>
    </location>
</feature>
<dbReference type="CDD" id="cd00106">
    <property type="entry name" value="KISc"/>
    <property type="match status" value="1"/>
</dbReference>
<feature type="compositionally biased region" description="Low complexity" evidence="9">
    <location>
        <begin position="1459"/>
        <end position="1468"/>
    </location>
</feature>
<evidence type="ECO:0000256" key="5">
    <source>
        <dbReference type="ARBA" id="ARBA00023054"/>
    </source>
</evidence>
<dbReference type="InterPro" id="IPR036961">
    <property type="entry name" value="Kinesin_motor_dom_sf"/>
</dbReference>
<feature type="compositionally biased region" description="Gly residues" evidence="9">
    <location>
        <begin position="605"/>
        <end position="616"/>
    </location>
</feature>
<dbReference type="InterPro" id="IPR027417">
    <property type="entry name" value="P-loop_NTPase"/>
</dbReference>
<dbReference type="GO" id="GO:0005737">
    <property type="term" value="C:cytoplasm"/>
    <property type="evidence" value="ECO:0007669"/>
    <property type="project" value="UniProtKB-SubCell"/>
</dbReference>
<feature type="compositionally biased region" description="Basic and acidic residues" evidence="9">
    <location>
        <begin position="539"/>
        <end position="548"/>
    </location>
</feature>
<dbReference type="Pfam" id="PF00225">
    <property type="entry name" value="Kinesin"/>
    <property type="match status" value="1"/>
</dbReference>